<feature type="domain" description="Major facilitator superfamily (MFS) profile" evidence="6">
    <location>
        <begin position="16"/>
        <end position="215"/>
    </location>
</feature>
<dbReference type="GO" id="GO:0022857">
    <property type="term" value="F:transmembrane transporter activity"/>
    <property type="evidence" value="ECO:0007669"/>
    <property type="project" value="InterPro"/>
</dbReference>
<dbReference type="EMBL" id="LAZR01062162">
    <property type="protein sequence ID" value="KKK62092.1"/>
    <property type="molecule type" value="Genomic_DNA"/>
</dbReference>
<keyword evidence="2 5" id="KW-0812">Transmembrane</keyword>
<dbReference type="InterPro" id="IPR011701">
    <property type="entry name" value="MFS"/>
</dbReference>
<dbReference type="GO" id="GO:0016020">
    <property type="term" value="C:membrane"/>
    <property type="evidence" value="ECO:0007669"/>
    <property type="project" value="UniProtKB-SubCell"/>
</dbReference>
<accession>A0A0F8WYZ2</accession>
<feature type="transmembrane region" description="Helical" evidence="5">
    <location>
        <begin position="170"/>
        <end position="189"/>
    </location>
</feature>
<evidence type="ECO:0000256" key="5">
    <source>
        <dbReference type="SAM" id="Phobius"/>
    </source>
</evidence>
<dbReference type="Gene3D" id="1.20.1250.20">
    <property type="entry name" value="MFS general substrate transporter like domains"/>
    <property type="match status" value="1"/>
</dbReference>
<keyword evidence="3 5" id="KW-1133">Transmembrane helix</keyword>
<dbReference type="AlphaFoldDB" id="A0A0F8WYZ2"/>
<reference evidence="7" key="1">
    <citation type="journal article" date="2015" name="Nature">
        <title>Complex archaea that bridge the gap between prokaryotes and eukaryotes.</title>
        <authorList>
            <person name="Spang A."/>
            <person name="Saw J.H."/>
            <person name="Jorgensen S.L."/>
            <person name="Zaremba-Niedzwiedzka K."/>
            <person name="Martijn J."/>
            <person name="Lind A.E."/>
            <person name="van Eijk R."/>
            <person name="Schleper C."/>
            <person name="Guy L."/>
            <person name="Ettema T.J."/>
        </authorList>
    </citation>
    <scope>NUCLEOTIDE SEQUENCE</scope>
</reference>
<comment type="caution">
    <text evidence="7">The sequence shown here is derived from an EMBL/GenBank/DDBJ whole genome shotgun (WGS) entry which is preliminary data.</text>
</comment>
<evidence type="ECO:0000256" key="4">
    <source>
        <dbReference type="ARBA" id="ARBA00023136"/>
    </source>
</evidence>
<protein>
    <recommendedName>
        <fullName evidence="6">Major facilitator superfamily (MFS) profile domain-containing protein</fullName>
    </recommendedName>
</protein>
<proteinExistence type="predicted"/>
<dbReference type="PROSITE" id="PS50850">
    <property type="entry name" value="MFS"/>
    <property type="match status" value="1"/>
</dbReference>
<evidence type="ECO:0000259" key="6">
    <source>
        <dbReference type="PROSITE" id="PS50850"/>
    </source>
</evidence>
<evidence type="ECO:0000256" key="3">
    <source>
        <dbReference type="ARBA" id="ARBA00022989"/>
    </source>
</evidence>
<dbReference type="InterPro" id="IPR050382">
    <property type="entry name" value="MFS_Na/Anion_cotransporter"/>
</dbReference>
<name>A0A0F8WYZ2_9ZZZZ</name>
<dbReference type="SUPFAM" id="SSF103473">
    <property type="entry name" value="MFS general substrate transporter"/>
    <property type="match status" value="1"/>
</dbReference>
<feature type="transmembrane region" description="Helical" evidence="5">
    <location>
        <begin position="52"/>
        <end position="75"/>
    </location>
</feature>
<gene>
    <name evidence="7" type="ORF">LCGC14_3007790</name>
</gene>
<dbReference type="PANTHER" id="PTHR11662">
    <property type="entry name" value="SOLUTE CARRIER FAMILY 17"/>
    <property type="match status" value="1"/>
</dbReference>
<feature type="transmembrane region" description="Helical" evidence="5">
    <location>
        <begin position="87"/>
        <end position="113"/>
    </location>
</feature>
<dbReference type="InterPro" id="IPR020846">
    <property type="entry name" value="MFS_dom"/>
</dbReference>
<keyword evidence="4 5" id="KW-0472">Membrane</keyword>
<comment type="subcellular location">
    <subcellularLocation>
        <location evidence="1">Membrane</location>
        <topology evidence="1">Multi-pass membrane protein</topology>
    </subcellularLocation>
</comment>
<organism evidence="7">
    <name type="scientific">marine sediment metagenome</name>
    <dbReference type="NCBI Taxonomy" id="412755"/>
    <lineage>
        <taxon>unclassified sequences</taxon>
        <taxon>metagenomes</taxon>
        <taxon>ecological metagenomes</taxon>
    </lineage>
</organism>
<sequence>MIKSKSAYQYPQHRLTIFLCFCSNIISCLDRVNISIAAPFIMQAYKWNEAQIGFIFSGFFAGYVLFMIPGGVIADRFGSYKVMATGIACYSLFTFINPFFSQVWTMFLCRYMVGMGQGVNFPSINNLFARHVSTHDQVKVQGFTLSGITLGIVIGFPLGSLIMRLWNWPAIFYIFGFIGFILLFLWLSFAPKDPGNKAVVTELPREPIPWKQLLT</sequence>
<dbReference type="PANTHER" id="PTHR11662:SF399">
    <property type="entry name" value="FI19708P1-RELATED"/>
    <property type="match status" value="1"/>
</dbReference>
<evidence type="ECO:0000256" key="2">
    <source>
        <dbReference type="ARBA" id="ARBA00022692"/>
    </source>
</evidence>
<feature type="non-terminal residue" evidence="7">
    <location>
        <position position="215"/>
    </location>
</feature>
<dbReference type="InterPro" id="IPR036259">
    <property type="entry name" value="MFS_trans_sf"/>
</dbReference>
<dbReference type="Pfam" id="PF07690">
    <property type="entry name" value="MFS_1"/>
    <property type="match status" value="1"/>
</dbReference>
<feature type="transmembrane region" description="Helical" evidence="5">
    <location>
        <begin position="143"/>
        <end position="163"/>
    </location>
</feature>
<evidence type="ECO:0000313" key="7">
    <source>
        <dbReference type="EMBL" id="KKK62092.1"/>
    </source>
</evidence>
<evidence type="ECO:0000256" key="1">
    <source>
        <dbReference type="ARBA" id="ARBA00004141"/>
    </source>
</evidence>